<keyword evidence="1 3" id="KW-0808">Transferase</keyword>
<dbReference type="Gene3D" id="3.40.50.150">
    <property type="entry name" value="Vaccinia Virus protein VP39"/>
    <property type="match status" value="1"/>
</dbReference>
<accession>C6BTX8</accession>
<dbReference type="Pfam" id="PF08241">
    <property type="entry name" value="Methyltransf_11"/>
    <property type="match status" value="1"/>
</dbReference>
<gene>
    <name evidence="3" type="ordered locus">Desal_3641</name>
</gene>
<dbReference type="eggNOG" id="COG2226">
    <property type="taxonomic scope" value="Bacteria"/>
</dbReference>
<dbReference type="GO" id="GO:0016126">
    <property type="term" value="P:sterol biosynthetic process"/>
    <property type="evidence" value="ECO:0007669"/>
    <property type="project" value="TreeGrafter"/>
</dbReference>
<dbReference type="PANTHER" id="PTHR44068:SF1">
    <property type="entry name" value="HYPOTHETICAL LOC100005854"/>
    <property type="match status" value="1"/>
</dbReference>
<dbReference type="AlphaFoldDB" id="C6BTX8"/>
<dbReference type="InterPro" id="IPR029063">
    <property type="entry name" value="SAM-dependent_MTases_sf"/>
</dbReference>
<dbReference type="GO" id="GO:0003838">
    <property type="term" value="F:sterol 24-C-methyltransferase activity"/>
    <property type="evidence" value="ECO:0007669"/>
    <property type="project" value="TreeGrafter"/>
</dbReference>
<dbReference type="Proteomes" id="UP000002601">
    <property type="component" value="Chromosome"/>
</dbReference>
<evidence type="ECO:0000256" key="1">
    <source>
        <dbReference type="ARBA" id="ARBA00022679"/>
    </source>
</evidence>
<dbReference type="HOGENOM" id="CLU_1486763_0_0_7"/>
<dbReference type="STRING" id="526222.Desal_3641"/>
<feature type="domain" description="Methyltransferase type 11" evidence="2">
    <location>
        <begin position="55"/>
        <end position="101"/>
    </location>
</feature>
<evidence type="ECO:0000313" key="4">
    <source>
        <dbReference type="Proteomes" id="UP000002601"/>
    </source>
</evidence>
<evidence type="ECO:0000259" key="2">
    <source>
        <dbReference type="Pfam" id="PF08241"/>
    </source>
</evidence>
<dbReference type="OrthoDB" id="5319472at2"/>
<keyword evidence="4" id="KW-1185">Reference proteome</keyword>
<dbReference type="KEGG" id="dsa:Desal_3641"/>
<dbReference type="CDD" id="cd02440">
    <property type="entry name" value="AdoMet_MTases"/>
    <property type="match status" value="1"/>
</dbReference>
<dbReference type="InterPro" id="IPR013216">
    <property type="entry name" value="Methyltransf_11"/>
</dbReference>
<name>C6BTX8_MARSD</name>
<evidence type="ECO:0000313" key="3">
    <source>
        <dbReference type="EMBL" id="ACS81687.1"/>
    </source>
</evidence>
<dbReference type="InterPro" id="IPR050447">
    <property type="entry name" value="Erg6_SMT_methyltransf"/>
</dbReference>
<dbReference type="EMBL" id="CP001649">
    <property type="protein sequence ID" value="ACS81687.1"/>
    <property type="molecule type" value="Genomic_DNA"/>
</dbReference>
<sequence>MIKYRELEDLLNEYAGKNSSVLEIGSRPGCYAFAHHSVIHIESNIENLKGLDLLTTGSSLPFKNESFDMIFMVAVDYYVEDHEAMLAECQRVLKKGGRLIIATYKQENLAHQVATQDEAWHAFSEDEYAARYKKAGFNNFVIDKIINNPPQNPLKRAVWHFIPRGVLMLRSQWRIYSGIKI</sequence>
<dbReference type="RefSeq" id="WP_015853503.1">
    <property type="nucleotide sequence ID" value="NC_012881.1"/>
</dbReference>
<dbReference type="SUPFAM" id="SSF53335">
    <property type="entry name" value="S-adenosyl-L-methionine-dependent methyltransferases"/>
    <property type="match status" value="1"/>
</dbReference>
<protein>
    <submittedName>
        <fullName evidence="3">Methyltransferase type 11</fullName>
    </submittedName>
</protein>
<organism evidence="3 4">
    <name type="scientific">Maridesulfovibrio salexigens (strain ATCC 14822 / DSM 2638 / NCIMB 8403 / VKM B-1763)</name>
    <name type="common">Desulfovibrio salexigens</name>
    <dbReference type="NCBI Taxonomy" id="526222"/>
    <lineage>
        <taxon>Bacteria</taxon>
        <taxon>Pseudomonadati</taxon>
        <taxon>Thermodesulfobacteriota</taxon>
        <taxon>Desulfovibrionia</taxon>
        <taxon>Desulfovibrionales</taxon>
        <taxon>Desulfovibrionaceae</taxon>
        <taxon>Maridesulfovibrio</taxon>
    </lineage>
</organism>
<dbReference type="GO" id="GO:0032259">
    <property type="term" value="P:methylation"/>
    <property type="evidence" value="ECO:0007669"/>
    <property type="project" value="UniProtKB-KW"/>
</dbReference>
<keyword evidence="3" id="KW-0489">Methyltransferase</keyword>
<reference evidence="3 4" key="1">
    <citation type="submission" date="2009-06" db="EMBL/GenBank/DDBJ databases">
        <title>Complete sequence of Desulfovibrio salexigens DSM 2638.</title>
        <authorList>
            <consortium name="US DOE Joint Genome Institute"/>
            <person name="Lucas S."/>
            <person name="Copeland A."/>
            <person name="Lapidus A."/>
            <person name="Glavina del Rio T."/>
            <person name="Tice H."/>
            <person name="Bruce D."/>
            <person name="Goodwin L."/>
            <person name="Pitluck S."/>
            <person name="Munk A.C."/>
            <person name="Brettin T."/>
            <person name="Detter J.C."/>
            <person name="Han C."/>
            <person name="Tapia R."/>
            <person name="Larimer F."/>
            <person name="Land M."/>
            <person name="Hauser L."/>
            <person name="Kyrpides N."/>
            <person name="Anderson I."/>
            <person name="Wall J.D."/>
            <person name="Arkin A.P."/>
            <person name="Dehal P."/>
            <person name="Chivian D."/>
            <person name="Giles B."/>
            <person name="Hazen T.C."/>
        </authorList>
    </citation>
    <scope>NUCLEOTIDE SEQUENCE [LARGE SCALE GENOMIC DNA]</scope>
    <source>
        <strain evidence="4">ATCC 14822 / DSM 2638 / NCIMB 8403 / VKM B-1763</strain>
    </source>
</reference>
<proteinExistence type="predicted"/>
<dbReference type="PANTHER" id="PTHR44068">
    <property type="entry name" value="ZGC:194242"/>
    <property type="match status" value="1"/>
</dbReference>